<keyword evidence="2" id="KW-1185">Reference proteome</keyword>
<dbReference type="Proteomes" id="UP000306319">
    <property type="component" value="Unassembled WGS sequence"/>
</dbReference>
<sequence>MRIRLTNPAMLDKVLEKLDEVWPFGEDNERFIEHCVPSLKEKITQGQTVILETEIGNMGNGIVQIPSYWTLDELPTDEEFLNNGNE</sequence>
<organism evidence="1 2">
    <name type="scientific">Lepagella muris</name>
    <dbReference type="NCBI Taxonomy" id="3032870"/>
    <lineage>
        <taxon>Bacteria</taxon>
        <taxon>Pseudomonadati</taxon>
        <taxon>Bacteroidota</taxon>
        <taxon>Bacteroidia</taxon>
        <taxon>Bacteroidales</taxon>
        <taxon>Muribaculaceae</taxon>
        <taxon>Lepagella</taxon>
    </lineage>
</organism>
<protein>
    <submittedName>
        <fullName evidence="1">Uncharacterized protein</fullName>
    </submittedName>
</protein>
<evidence type="ECO:0000313" key="1">
    <source>
        <dbReference type="EMBL" id="TGY77875.1"/>
    </source>
</evidence>
<reference evidence="1" key="1">
    <citation type="submission" date="2019-04" db="EMBL/GenBank/DDBJ databases">
        <title>Microbes associate with the intestines of laboratory mice.</title>
        <authorList>
            <person name="Navarre W."/>
            <person name="Wong E."/>
            <person name="Huang K."/>
            <person name="Tropini C."/>
            <person name="Ng K."/>
            <person name="Yu B."/>
        </authorList>
    </citation>
    <scope>NUCLEOTIDE SEQUENCE</scope>
    <source>
        <strain evidence="1">NM04_E33</strain>
    </source>
</reference>
<dbReference type="EMBL" id="SRYB01000019">
    <property type="protein sequence ID" value="TGY77875.1"/>
    <property type="molecule type" value="Genomic_DNA"/>
</dbReference>
<accession>A0AC61RCR5</accession>
<evidence type="ECO:0000313" key="2">
    <source>
        <dbReference type="Proteomes" id="UP000306319"/>
    </source>
</evidence>
<name>A0AC61RCR5_9BACT</name>
<proteinExistence type="predicted"/>
<comment type="caution">
    <text evidence="1">The sequence shown here is derived from an EMBL/GenBank/DDBJ whole genome shotgun (WGS) entry which is preliminary data.</text>
</comment>
<gene>
    <name evidence="1" type="ORF">E5331_12800</name>
</gene>